<keyword evidence="9" id="KW-0653">Protein transport</keyword>
<reference evidence="14" key="1">
    <citation type="submission" date="2020-09" db="EMBL/GenBank/DDBJ databases">
        <title>Desulfogranum mesoprofundum gen. nov., sp. nov., a novel mesophilic, sulfate-reducing chemolithoautotroph isolated from a deep-sea hydrothermal vent chimney in the Suiyo Seamount.</title>
        <authorList>
            <person name="Hashimoto Y."/>
            <person name="Nakagawa S."/>
        </authorList>
    </citation>
    <scope>NUCLEOTIDE SEQUENCE</scope>
    <source>
        <strain evidence="14">KT2</strain>
    </source>
</reference>
<dbReference type="Proteomes" id="UP000826725">
    <property type="component" value="Chromosome"/>
</dbReference>
<keyword evidence="7" id="KW-0812">Transmembrane</keyword>
<dbReference type="RefSeq" id="WP_228854005.1">
    <property type="nucleotide sequence ID" value="NZ_AP024086.1"/>
</dbReference>
<evidence type="ECO:0000256" key="12">
    <source>
        <dbReference type="SAM" id="MobiDB-lite"/>
    </source>
</evidence>
<evidence type="ECO:0000313" key="14">
    <source>
        <dbReference type="EMBL" id="BCL61568.1"/>
    </source>
</evidence>
<keyword evidence="15" id="KW-1185">Reference proteome</keyword>
<evidence type="ECO:0000256" key="2">
    <source>
        <dbReference type="ARBA" id="ARBA00006555"/>
    </source>
</evidence>
<evidence type="ECO:0000256" key="7">
    <source>
        <dbReference type="ARBA" id="ARBA00022692"/>
    </source>
</evidence>
<organism evidence="14 15">
    <name type="scientific">Desulfomarina profundi</name>
    <dbReference type="NCBI Taxonomy" id="2772557"/>
    <lineage>
        <taxon>Bacteria</taxon>
        <taxon>Pseudomonadati</taxon>
        <taxon>Thermodesulfobacteriota</taxon>
        <taxon>Desulfobulbia</taxon>
        <taxon>Desulfobulbales</taxon>
        <taxon>Desulfobulbaceae</taxon>
        <taxon>Desulfomarina</taxon>
    </lineage>
</organism>
<evidence type="ECO:0000256" key="4">
    <source>
        <dbReference type="ARBA" id="ARBA00022448"/>
    </source>
</evidence>
<dbReference type="InterPro" id="IPR037682">
    <property type="entry name" value="TonB_C"/>
</dbReference>
<dbReference type="GO" id="GO:0098797">
    <property type="term" value="C:plasma membrane protein complex"/>
    <property type="evidence" value="ECO:0007669"/>
    <property type="project" value="TreeGrafter"/>
</dbReference>
<evidence type="ECO:0000256" key="6">
    <source>
        <dbReference type="ARBA" id="ARBA00022519"/>
    </source>
</evidence>
<dbReference type="GO" id="GO:0031992">
    <property type="term" value="F:energy transducer activity"/>
    <property type="evidence" value="ECO:0007669"/>
    <property type="project" value="TreeGrafter"/>
</dbReference>
<dbReference type="Pfam" id="PF03544">
    <property type="entry name" value="TonB_C"/>
    <property type="match status" value="1"/>
</dbReference>
<keyword evidence="6" id="KW-0997">Cell inner membrane</keyword>
<feature type="compositionally biased region" description="Basic residues" evidence="12">
    <location>
        <begin position="70"/>
        <end position="90"/>
    </location>
</feature>
<dbReference type="PROSITE" id="PS52015">
    <property type="entry name" value="TONB_CTD"/>
    <property type="match status" value="1"/>
</dbReference>
<evidence type="ECO:0000256" key="9">
    <source>
        <dbReference type="ARBA" id="ARBA00022927"/>
    </source>
</evidence>
<dbReference type="EMBL" id="AP024086">
    <property type="protein sequence ID" value="BCL61568.1"/>
    <property type="molecule type" value="Genomic_DNA"/>
</dbReference>
<keyword evidence="8" id="KW-0677">Repeat</keyword>
<evidence type="ECO:0000256" key="8">
    <source>
        <dbReference type="ARBA" id="ARBA00022737"/>
    </source>
</evidence>
<keyword evidence="11" id="KW-0472">Membrane</keyword>
<evidence type="ECO:0000256" key="3">
    <source>
        <dbReference type="ARBA" id="ARBA00022362"/>
    </source>
</evidence>
<evidence type="ECO:0000256" key="1">
    <source>
        <dbReference type="ARBA" id="ARBA00004383"/>
    </source>
</evidence>
<evidence type="ECO:0000256" key="5">
    <source>
        <dbReference type="ARBA" id="ARBA00022475"/>
    </source>
</evidence>
<protein>
    <recommendedName>
        <fullName evidence="3">Protein TonB</fullName>
    </recommendedName>
</protein>
<keyword evidence="10" id="KW-1133">Transmembrane helix</keyword>
<comment type="similarity">
    <text evidence="2">Belongs to the TonB family.</text>
</comment>
<dbReference type="PANTHER" id="PTHR33446">
    <property type="entry name" value="PROTEIN TONB-RELATED"/>
    <property type="match status" value="1"/>
</dbReference>
<evidence type="ECO:0000256" key="11">
    <source>
        <dbReference type="ARBA" id="ARBA00023136"/>
    </source>
</evidence>
<dbReference type="KEGG" id="dbk:DGMP_22610"/>
<feature type="region of interest" description="Disordered" evidence="12">
    <location>
        <begin position="61"/>
        <end position="90"/>
    </location>
</feature>
<dbReference type="InterPro" id="IPR006260">
    <property type="entry name" value="TonB/TolA_C"/>
</dbReference>
<evidence type="ECO:0000313" key="15">
    <source>
        <dbReference type="Proteomes" id="UP000826725"/>
    </source>
</evidence>
<proteinExistence type="inferred from homology"/>
<feature type="domain" description="TonB C-terminal" evidence="13">
    <location>
        <begin position="139"/>
        <end position="229"/>
    </location>
</feature>
<keyword evidence="5" id="KW-1003">Cell membrane</keyword>
<dbReference type="PANTHER" id="PTHR33446:SF8">
    <property type="entry name" value="PROTEIN TONB"/>
    <property type="match status" value="1"/>
</dbReference>
<dbReference type="GO" id="GO:0015031">
    <property type="term" value="P:protein transport"/>
    <property type="evidence" value="ECO:0007669"/>
    <property type="project" value="UniProtKB-KW"/>
</dbReference>
<dbReference type="NCBIfam" id="TIGR01352">
    <property type="entry name" value="tonB_Cterm"/>
    <property type="match status" value="1"/>
</dbReference>
<dbReference type="GO" id="GO:0055085">
    <property type="term" value="P:transmembrane transport"/>
    <property type="evidence" value="ECO:0007669"/>
    <property type="project" value="InterPro"/>
</dbReference>
<evidence type="ECO:0000256" key="10">
    <source>
        <dbReference type="ARBA" id="ARBA00022989"/>
    </source>
</evidence>
<keyword evidence="4" id="KW-0813">Transport</keyword>
<dbReference type="AlphaFoldDB" id="A0A8D5FM57"/>
<evidence type="ECO:0000259" key="13">
    <source>
        <dbReference type="PROSITE" id="PS52015"/>
    </source>
</evidence>
<accession>A0A8D5FM57</accession>
<sequence length="229" mass="26090">MKRFNRKMPLQSNTTTWILSVLSALFLNMFFFLGIPNLVHDKGSPHTIESMVSGVQFLRLKPHEQPPPPQKKKKKEPEKKPKKKKAVPRHNRAVVQNLTLPFQLNPRLPAGPSSLELPPLKSSSSLNPGDIPKVFQVGQLDSSLTPLVRIPPMYPMRARRRGIEGWVKVKFIVNNRGNVTNIVILKAQPERIFNEAVRRCLRQWRFRPGTVGGIVVDAEITTTIRFKLE</sequence>
<gene>
    <name evidence="14" type="ORF">DGMP_22610</name>
</gene>
<name>A0A8D5FM57_9BACT</name>
<dbReference type="InterPro" id="IPR051045">
    <property type="entry name" value="TonB-dependent_transducer"/>
</dbReference>
<comment type="subcellular location">
    <subcellularLocation>
        <location evidence="1">Cell inner membrane</location>
        <topology evidence="1">Single-pass membrane protein</topology>
        <orientation evidence="1">Periplasmic side</orientation>
    </subcellularLocation>
</comment>